<feature type="transmembrane region" description="Helical" evidence="8">
    <location>
        <begin position="259"/>
        <end position="277"/>
    </location>
</feature>
<comment type="subcellular location">
    <subcellularLocation>
        <location evidence="1">Cell membrane</location>
        <topology evidence="1">Multi-pass membrane protein</topology>
    </subcellularLocation>
</comment>
<proteinExistence type="inferred from homology"/>
<dbReference type="InterPro" id="IPR001463">
    <property type="entry name" value="Na/Ala_symport"/>
</dbReference>
<keyword evidence="11" id="KW-1185">Reference proteome</keyword>
<feature type="transmembrane region" description="Helical" evidence="8">
    <location>
        <begin position="210"/>
        <end position="230"/>
    </location>
</feature>
<comment type="similarity">
    <text evidence="2">Belongs to the alanine or glycine:cation symporter (AGCS) (TC 2.A.25) family.</text>
</comment>
<organism evidence="10 11">
    <name type="scientific">Temperatibacter marinus</name>
    <dbReference type="NCBI Taxonomy" id="1456591"/>
    <lineage>
        <taxon>Bacteria</taxon>
        <taxon>Pseudomonadati</taxon>
        <taxon>Pseudomonadota</taxon>
        <taxon>Alphaproteobacteria</taxon>
        <taxon>Kordiimonadales</taxon>
        <taxon>Temperatibacteraceae</taxon>
        <taxon>Temperatibacter</taxon>
    </lineage>
</organism>
<evidence type="ECO:0000256" key="9">
    <source>
        <dbReference type="SAM" id="SignalP"/>
    </source>
</evidence>
<keyword evidence="4" id="KW-1003">Cell membrane</keyword>
<feature type="transmembrane region" description="Helical" evidence="8">
    <location>
        <begin position="286"/>
        <end position="307"/>
    </location>
</feature>
<evidence type="ECO:0000313" key="11">
    <source>
        <dbReference type="Proteomes" id="UP001268683"/>
    </source>
</evidence>
<evidence type="ECO:0000256" key="1">
    <source>
        <dbReference type="ARBA" id="ARBA00004651"/>
    </source>
</evidence>
<gene>
    <name evidence="10" type="ORF">QGN29_12835</name>
</gene>
<sequence length="345" mass="37084">MLNRFLAVVAIIFMNGATVMAQTDSAAEKSCSAYETISETVNCYMQPVEKALNATIFYAIDTGYTYADGSAIEFPVVVMWLFGAGLFFTFYFRFINIRGFRQSIKIVKGTYDDPNDPGEVTHFQALTAAVSGTVGLGNIAGVAIAVSIGGPGAVFWMILAGLFGMSTKFAECTLGVKYREIDENGSVTGGPMMYLQKGLANRGWPTLGKALAIFAAVMCIGGAYGAGAMFQVNQSSMQFTNEIVALTGGEESFFNGKPWIFGVIFASFVGLVIIGGIRKITHVTEFLVPVMAIIYVTASLFIIFSHITEVPSALALIFESAFSSEAGMGGYHRSLDPRLKTRNIL</sequence>
<dbReference type="GO" id="GO:0005283">
    <property type="term" value="F:amino acid:sodium symporter activity"/>
    <property type="evidence" value="ECO:0007669"/>
    <property type="project" value="InterPro"/>
</dbReference>
<dbReference type="EMBL" id="CP123872">
    <property type="protein sequence ID" value="WND02431.1"/>
    <property type="molecule type" value="Genomic_DNA"/>
</dbReference>
<keyword evidence="6 8" id="KW-1133">Transmembrane helix</keyword>
<evidence type="ECO:0000256" key="7">
    <source>
        <dbReference type="ARBA" id="ARBA00023136"/>
    </source>
</evidence>
<keyword evidence="5 8" id="KW-0812">Transmembrane</keyword>
<dbReference type="GO" id="GO:0005886">
    <property type="term" value="C:plasma membrane"/>
    <property type="evidence" value="ECO:0007669"/>
    <property type="project" value="UniProtKB-SubCell"/>
</dbReference>
<accession>A0AA52ECV7</accession>
<dbReference type="Pfam" id="PF01235">
    <property type="entry name" value="Na_Ala_symp"/>
    <property type="match status" value="1"/>
</dbReference>
<protein>
    <submittedName>
        <fullName evidence="10">Alanine:cation symporter family protein</fullName>
    </submittedName>
</protein>
<dbReference type="Proteomes" id="UP001268683">
    <property type="component" value="Chromosome"/>
</dbReference>
<dbReference type="AlphaFoldDB" id="A0AA52ECV7"/>
<dbReference type="PANTHER" id="PTHR30330">
    <property type="entry name" value="AGSS FAMILY TRANSPORTER, SODIUM-ALANINE"/>
    <property type="match status" value="1"/>
</dbReference>
<keyword evidence="7 8" id="KW-0472">Membrane</keyword>
<feature type="signal peptide" evidence="9">
    <location>
        <begin position="1"/>
        <end position="21"/>
    </location>
</feature>
<evidence type="ECO:0000256" key="8">
    <source>
        <dbReference type="SAM" id="Phobius"/>
    </source>
</evidence>
<dbReference type="KEGG" id="tmk:QGN29_12835"/>
<reference evidence="10" key="1">
    <citation type="submission" date="2023-04" db="EMBL/GenBank/DDBJ databases">
        <title>Complete genome sequence of Temperatibacter marinus.</title>
        <authorList>
            <person name="Rong J.-C."/>
            <person name="Yi M.-L."/>
            <person name="Zhao Q."/>
        </authorList>
    </citation>
    <scope>NUCLEOTIDE SEQUENCE</scope>
    <source>
        <strain evidence="10">NBRC 110045</strain>
    </source>
</reference>
<feature type="transmembrane region" description="Helical" evidence="8">
    <location>
        <begin position="74"/>
        <end position="95"/>
    </location>
</feature>
<keyword evidence="9" id="KW-0732">Signal</keyword>
<evidence type="ECO:0000256" key="3">
    <source>
        <dbReference type="ARBA" id="ARBA00022448"/>
    </source>
</evidence>
<dbReference type="PANTHER" id="PTHR30330:SF3">
    <property type="entry name" value="TRANSCRIPTIONAL REGULATOR, LRP FAMILY"/>
    <property type="match status" value="1"/>
</dbReference>
<keyword evidence="3" id="KW-0813">Transport</keyword>
<evidence type="ECO:0000313" key="10">
    <source>
        <dbReference type="EMBL" id="WND02431.1"/>
    </source>
</evidence>
<name>A0AA52ECV7_9PROT</name>
<evidence type="ECO:0000256" key="6">
    <source>
        <dbReference type="ARBA" id="ARBA00022989"/>
    </source>
</evidence>
<evidence type="ECO:0000256" key="4">
    <source>
        <dbReference type="ARBA" id="ARBA00022475"/>
    </source>
</evidence>
<dbReference type="PRINTS" id="PR00175">
    <property type="entry name" value="NAALASMPORT"/>
</dbReference>
<evidence type="ECO:0000256" key="2">
    <source>
        <dbReference type="ARBA" id="ARBA00009261"/>
    </source>
</evidence>
<evidence type="ECO:0000256" key="5">
    <source>
        <dbReference type="ARBA" id="ARBA00022692"/>
    </source>
</evidence>
<feature type="chain" id="PRO_5041310290" evidence="9">
    <location>
        <begin position="22"/>
        <end position="345"/>
    </location>
</feature>